<feature type="transmembrane region" description="Helical" evidence="9">
    <location>
        <begin position="304"/>
        <end position="326"/>
    </location>
</feature>
<dbReference type="EMBL" id="CP036316">
    <property type="protein sequence ID" value="QDT66535.1"/>
    <property type="molecule type" value="Genomic_DNA"/>
</dbReference>
<dbReference type="Proteomes" id="UP000319976">
    <property type="component" value="Chromosome"/>
</dbReference>
<dbReference type="KEGG" id="chya:V22_38050"/>
<evidence type="ECO:0000313" key="11">
    <source>
        <dbReference type="EMBL" id="QDT66535.1"/>
    </source>
</evidence>
<organism evidence="11 12">
    <name type="scientific">Calycomorphotria hydatis</name>
    <dbReference type="NCBI Taxonomy" id="2528027"/>
    <lineage>
        <taxon>Bacteria</taxon>
        <taxon>Pseudomonadati</taxon>
        <taxon>Planctomycetota</taxon>
        <taxon>Planctomycetia</taxon>
        <taxon>Planctomycetales</taxon>
        <taxon>Planctomycetaceae</taxon>
        <taxon>Calycomorphotria</taxon>
    </lineage>
</organism>
<feature type="transmembrane region" description="Helical" evidence="9">
    <location>
        <begin position="388"/>
        <end position="405"/>
    </location>
</feature>
<keyword evidence="6 9" id="KW-1133">Transmembrane helix</keyword>
<dbReference type="Pfam" id="PF02366">
    <property type="entry name" value="PMT"/>
    <property type="match status" value="1"/>
</dbReference>
<evidence type="ECO:0000256" key="8">
    <source>
        <dbReference type="SAM" id="MobiDB-lite"/>
    </source>
</evidence>
<keyword evidence="2" id="KW-1003">Cell membrane</keyword>
<feature type="transmembrane region" description="Helical" evidence="9">
    <location>
        <begin position="362"/>
        <end position="381"/>
    </location>
</feature>
<feature type="transmembrane region" description="Helical" evidence="9">
    <location>
        <begin position="249"/>
        <end position="272"/>
    </location>
</feature>
<proteinExistence type="predicted"/>
<name>A0A517TDU0_9PLAN</name>
<keyword evidence="5 9" id="KW-0812">Transmembrane</keyword>
<feature type="transmembrane region" description="Helical" evidence="9">
    <location>
        <begin position="130"/>
        <end position="146"/>
    </location>
</feature>
<dbReference type="GO" id="GO:0006493">
    <property type="term" value="P:protein O-linked glycosylation"/>
    <property type="evidence" value="ECO:0007669"/>
    <property type="project" value="InterPro"/>
</dbReference>
<keyword evidence="12" id="KW-1185">Reference proteome</keyword>
<evidence type="ECO:0000256" key="4">
    <source>
        <dbReference type="ARBA" id="ARBA00022679"/>
    </source>
</evidence>
<feature type="transmembrane region" description="Helical" evidence="9">
    <location>
        <begin position="63"/>
        <end position="87"/>
    </location>
</feature>
<evidence type="ECO:0000256" key="6">
    <source>
        <dbReference type="ARBA" id="ARBA00022989"/>
    </source>
</evidence>
<feature type="region of interest" description="Disordered" evidence="8">
    <location>
        <begin position="219"/>
        <end position="242"/>
    </location>
</feature>
<dbReference type="InterPro" id="IPR050297">
    <property type="entry name" value="LipidA_mod_glycosyltrf_83"/>
</dbReference>
<evidence type="ECO:0000256" key="1">
    <source>
        <dbReference type="ARBA" id="ARBA00004651"/>
    </source>
</evidence>
<dbReference type="AlphaFoldDB" id="A0A517TDU0"/>
<comment type="subcellular location">
    <subcellularLocation>
        <location evidence="1">Cell membrane</location>
        <topology evidence="1">Multi-pass membrane protein</topology>
    </subcellularLocation>
</comment>
<feature type="transmembrane region" description="Helical" evidence="9">
    <location>
        <begin position="153"/>
        <end position="171"/>
    </location>
</feature>
<evidence type="ECO:0000256" key="3">
    <source>
        <dbReference type="ARBA" id="ARBA00022676"/>
    </source>
</evidence>
<dbReference type="GO" id="GO:0009103">
    <property type="term" value="P:lipopolysaccharide biosynthetic process"/>
    <property type="evidence" value="ECO:0007669"/>
    <property type="project" value="UniProtKB-ARBA"/>
</dbReference>
<sequence length="564" mass="64062">MLPRSTESRILLFCIVIGFLLRAANLTWGTPALEWSRYHHPDERKSTFAAAHFPEEYLASESYLYGTAVQYTVGTFMLPAKIVYLWINNGDNAIYELWTTLAFRFVNVILGTATILLIFTLGRKLFNEQVGLFGAVLLTFAPFHCWNSGFGTLDVPMSFLLVVCFLTLLRICESPCGTKHFALLGLTAGLLLSTKVIGGLFLLVATAVLSINWILNRPGQSPQQKQPSKRQTKQKNSSPETATPSVQDFVYHMGIVWLVAACVFAITTPHAALSLNEYLHFMQQQKSNWYDRSDTTATGPLLTWFYATASAAGYLAAILWPFSLYFLHVNQQKKSQRLISLSLIGFVICYLAFWGSYLPARFVIFISPIICLLAGLVCGEIERKRRHFGSGLIIFSTLISASIYLCGAEQQWNDTRLKAARYLHHELPSGSTLGIASNSTDHHWAHHEWRYPWFDSTRYQDTPFWLYPEYLITTSYELDRFRDALDSPRLSSDFEWDPEFKGDWYQNTPPGPSVFRFYADLLAEKDYELIREYQPAIKITSDAASPGVFIYRHRSEATSSTTED</sequence>
<keyword evidence="3 11" id="KW-0328">Glycosyltransferase</keyword>
<keyword evidence="7 9" id="KW-0472">Membrane</keyword>
<evidence type="ECO:0000256" key="5">
    <source>
        <dbReference type="ARBA" id="ARBA00022692"/>
    </source>
</evidence>
<evidence type="ECO:0000259" key="10">
    <source>
        <dbReference type="Pfam" id="PF02366"/>
    </source>
</evidence>
<protein>
    <submittedName>
        <fullName evidence="11">Dolichyl-phosphate-mannose-protein mannosyltransferase</fullName>
    </submittedName>
</protein>
<feature type="transmembrane region" description="Helical" evidence="9">
    <location>
        <begin position="338"/>
        <end position="356"/>
    </location>
</feature>
<dbReference type="GO" id="GO:0005886">
    <property type="term" value="C:plasma membrane"/>
    <property type="evidence" value="ECO:0007669"/>
    <property type="project" value="UniProtKB-SubCell"/>
</dbReference>
<feature type="transmembrane region" description="Helical" evidence="9">
    <location>
        <begin position="191"/>
        <end position="215"/>
    </location>
</feature>
<keyword evidence="4 11" id="KW-0808">Transferase</keyword>
<reference evidence="11 12" key="1">
    <citation type="submission" date="2019-02" db="EMBL/GenBank/DDBJ databases">
        <title>Deep-cultivation of Planctomycetes and their phenomic and genomic characterization uncovers novel biology.</title>
        <authorList>
            <person name="Wiegand S."/>
            <person name="Jogler M."/>
            <person name="Boedeker C."/>
            <person name="Pinto D."/>
            <person name="Vollmers J."/>
            <person name="Rivas-Marin E."/>
            <person name="Kohn T."/>
            <person name="Peeters S.H."/>
            <person name="Heuer A."/>
            <person name="Rast P."/>
            <person name="Oberbeckmann S."/>
            <person name="Bunk B."/>
            <person name="Jeske O."/>
            <person name="Meyerdierks A."/>
            <person name="Storesund J.E."/>
            <person name="Kallscheuer N."/>
            <person name="Luecker S."/>
            <person name="Lage O.M."/>
            <person name="Pohl T."/>
            <person name="Merkel B.J."/>
            <person name="Hornburger P."/>
            <person name="Mueller R.-W."/>
            <person name="Bruemmer F."/>
            <person name="Labrenz M."/>
            <person name="Spormann A.M."/>
            <person name="Op den Camp H."/>
            <person name="Overmann J."/>
            <person name="Amann R."/>
            <person name="Jetten M.S.M."/>
            <person name="Mascher T."/>
            <person name="Medema M.H."/>
            <person name="Devos D.P."/>
            <person name="Kaster A.-K."/>
            <person name="Ovreas L."/>
            <person name="Rohde M."/>
            <person name="Galperin M.Y."/>
            <person name="Jogler C."/>
        </authorList>
    </citation>
    <scope>NUCLEOTIDE SEQUENCE [LARGE SCALE GENOMIC DNA]</scope>
    <source>
        <strain evidence="11 12">V22</strain>
    </source>
</reference>
<evidence type="ECO:0000256" key="2">
    <source>
        <dbReference type="ARBA" id="ARBA00022475"/>
    </source>
</evidence>
<gene>
    <name evidence="11" type="ORF">V22_38050</name>
</gene>
<dbReference type="OrthoDB" id="581514at2"/>
<dbReference type="PANTHER" id="PTHR33908:SF11">
    <property type="entry name" value="MEMBRANE PROTEIN"/>
    <property type="match status" value="1"/>
</dbReference>
<feature type="transmembrane region" description="Helical" evidence="9">
    <location>
        <begin position="94"/>
        <end position="118"/>
    </location>
</feature>
<dbReference type="PANTHER" id="PTHR33908">
    <property type="entry name" value="MANNOSYLTRANSFERASE YKCB-RELATED"/>
    <property type="match status" value="1"/>
</dbReference>
<evidence type="ECO:0000256" key="9">
    <source>
        <dbReference type="SAM" id="Phobius"/>
    </source>
</evidence>
<feature type="domain" description="ArnT-like N-terminal" evidence="10">
    <location>
        <begin position="77"/>
        <end position="282"/>
    </location>
</feature>
<dbReference type="InterPro" id="IPR003342">
    <property type="entry name" value="ArnT-like_N"/>
</dbReference>
<dbReference type="GO" id="GO:0000030">
    <property type="term" value="F:mannosyltransferase activity"/>
    <property type="evidence" value="ECO:0007669"/>
    <property type="project" value="InterPro"/>
</dbReference>
<evidence type="ECO:0000256" key="7">
    <source>
        <dbReference type="ARBA" id="ARBA00023136"/>
    </source>
</evidence>
<accession>A0A517TDU0</accession>
<dbReference type="GO" id="GO:0016763">
    <property type="term" value="F:pentosyltransferase activity"/>
    <property type="evidence" value="ECO:0007669"/>
    <property type="project" value="TreeGrafter"/>
</dbReference>
<evidence type="ECO:0000313" key="12">
    <source>
        <dbReference type="Proteomes" id="UP000319976"/>
    </source>
</evidence>